<evidence type="ECO:0008006" key="4">
    <source>
        <dbReference type="Google" id="ProtNLM"/>
    </source>
</evidence>
<reference evidence="2 3" key="1">
    <citation type="submission" date="2024-01" db="EMBL/GenBank/DDBJ databases">
        <title>Hyphobacterium bacterium isolated from marine sediment.</title>
        <authorList>
            <person name="Zhao S."/>
        </authorList>
    </citation>
    <scope>NUCLEOTIDE SEQUENCE [LARGE SCALE GENOMIC DNA]</scope>
    <source>
        <strain evidence="2 3">Y60-23</strain>
    </source>
</reference>
<organism evidence="2 3">
    <name type="scientific">Hyphobacterium marinum</name>
    <dbReference type="NCBI Taxonomy" id="3116574"/>
    <lineage>
        <taxon>Bacteria</taxon>
        <taxon>Pseudomonadati</taxon>
        <taxon>Pseudomonadota</taxon>
        <taxon>Alphaproteobacteria</taxon>
        <taxon>Maricaulales</taxon>
        <taxon>Maricaulaceae</taxon>
        <taxon>Hyphobacterium</taxon>
    </lineage>
</organism>
<dbReference type="EMBL" id="JAZDRO010000004">
    <property type="protein sequence ID" value="MEE2567156.1"/>
    <property type="molecule type" value="Genomic_DNA"/>
</dbReference>
<keyword evidence="1" id="KW-0732">Signal</keyword>
<proteinExistence type="predicted"/>
<feature type="signal peptide" evidence="1">
    <location>
        <begin position="1"/>
        <end position="24"/>
    </location>
</feature>
<comment type="caution">
    <text evidence="2">The sequence shown here is derived from an EMBL/GenBank/DDBJ whole genome shotgun (WGS) entry which is preliminary data.</text>
</comment>
<name>A0ABU7M034_9PROT</name>
<evidence type="ECO:0000256" key="1">
    <source>
        <dbReference type="SAM" id="SignalP"/>
    </source>
</evidence>
<accession>A0ABU7M034</accession>
<dbReference type="PROSITE" id="PS51257">
    <property type="entry name" value="PROKAR_LIPOPROTEIN"/>
    <property type="match status" value="1"/>
</dbReference>
<feature type="chain" id="PRO_5045805548" description="SH3b domain-containing protein" evidence="1">
    <location>
        <begin position="25"/>
        <end position="217"/>
    </location>
</feature>
<dbReference type="RefSeq" id="WP_330196716.1">
    <property type="nucleotide sequence ID" value="NZ_JAZDRO010000004.1"/>
</dbReference>
<dbReference type="Proteomes" id="UP001310692">
    <property type="component" value="Unassembled WGS sequence"/>
</dbReference>
<protein>
    <recommendedName>
        <fullName evidence="4">SH3b domain-containing protein</fullName>
    </recommendedName>
</protein>
<evidence type="ECO:0000313" key="3">
    <source>
        <dbReference type="Proteomes" id="UP001310692"/>
    </source>
</evidence>
<gene>
    <name evidence="2" type="ORF">V0U35_10760</name>
</gene>
<keyword evidence="3" id="KW-1185">Reference proteome</keyword>
<evidence type="ECO:0000313" key="2">
    <source>
        <dbReference type="EMBL" id="MEE2567156.1"/>
    </source>
</evidence>
<sequence length="217" mass="23167">MRPFALVSLVIVLAACGAPETSDAQDRPIEAPAWVAVDNVASDDVLNIRADADAGSEIVGTLAPGAGPIEIAATRQIGEARWGLVAIQEGSGWINLAYASPAEVTMIGDSPIPAGTICAGTEPFWSLELTGEAGIYSDFEIERETYEISESESARSRPWPWMFGLRGSGLALLTPELCSDGMSDLPYAWSILLIRHDQTGHALYEGCCRLRSPDTDE</sequence>